<evidence type="ECO:0000313" key="2">
    <source>
        <dbReference type="EMBL" id="GHE90423.1"/>
    </source>
</evidence>
<organism evidence="2 3">
    <name type="scientific">Amycolatopsis deserti</name>
    <dbReference type="NCBI Taxonomy" id="185696"/>
    <lineage>
        <taxon>Bacteria</taxon>
        <taxon>Bacillati</taxon>
        <taxon>Actinomycetota</taxon>
        <taxon>Actinomycetes</taxon>
        <taxon>Pseudonocardiales</taxon>
        <taxon>Pseudonocardiaceae</taxon>
        <taxon>Amycolatopsis</taxon>
    </lineage>
</organism>
<accession>A0ABQ3IUR7</accession>
<keyword evidence="3" id="KW-1185">Reference proteome</keyword>
<evidence type="ECO:0000313" key="3">
    <source>
        <dbReference type="Proteomes" id="UP000605897"/>
    </source>
</evidence>
<dbReference type="Proteomes" id="UP000605897">
    <property type="component" value="Unassembled WGS sequence"/>
</dbReference>
<evidence type="ECO:0000256" key="1">
    <source>
        <dbReference type="SAM" id="MobiDB-lite"/>
    </source>
</evidence>
<protein>
    <submittedName>
        <fullName evidence="2">Uncharacterized protein</fullName>
    </submittedName>
</protein>
<comment type="caution">
    <text evidence="2">The sequence shown here is derived from an EMBL/GenBank/DDBJ whole genome shotgun (WGS) entry which is preliminary data.</text>
</comment>
<reference evidence="3" key="1">
    <citation type="journal article" date="2019" name="Int. J. Syst. Evol. Microbiol.">
        <title>The Global Catalogue of Microorganisms (GCM) 10K type strain sequencing project: providing services to taxonomists for standard genome sequencing and annotation.</title>
        <authorList>
            <consortium name="The Broad Institute Genomics Platform"/>
            <consortium name="The Broad Institute Genome Sequencing Center for Infectious Disease"/>
            <person name="Wu L."/>
            <person name="Ma J."/>
        </authorList>
    </citation>
    <scope>NUCLEOTIDE SEQUENCE [LARGE SCALE GENOMIC DNA]</scope>
    <source>
        <strain evidence="3">CGMCC 4.7677</strain>
    </source>
</reference>
<feature type="compositionally biased region" description="Polar residues" evidence="1">
    <location>
        <begin position="1"/>
        <end position="30"/>
    </location>
</feature>
<sequence>MPGTPTRSPGRSTADTPERTLITSAASSTVRAIGPTWSSDHDSGTTPSRDTRSYVGLRPTTPFSAAGTRIDPPVSVPSEKAAIPAATATADPPLDPPATRPVSRALTVCGVISP</sequence>
<feature type="region of interest" description="Disordered" evidence="1">
    <location>
        <begin position="1"/>
        <end position="76"/>
    </location>
</feature>
<gene>
    <name evidence="2" type="ORF">GCM10017786_23380</name>
</gene>
<proteinExistence type="predicted"/>
<name>A0ABQ3IUR7_9PSEU</name>
<dbReference type="EMBL" id="BNAU01000002">
    <property type="protein sequence ID" value="GHE90423.1"/>
    <property type="molecule type" value="Genomic_DNA"/>
</dbReference>